<evidence type="ECO:0000313" key="2">
    <source>
        <dbReference type="EMBL" id="CAH2041072.1"/>
    </source>
</evidence>
<sequence>NAKMKTNQTRSLVGKCFVSLSPPLHHLPLLLSQLPSPDTCRTTSRTTSRRAPNQTRILFLRSIHRAPAQRDPESKAPKSMDDPRLGRKIRVFADFFAVLEQRGLLFNESKALCIGARVGQEVEALRRVGVSDSVGIDLVPYPPLVLQGDFSPMSSTTRSTPISSSRRLKGR</sequence>
<dbReference type="PANTHER" id="PTHR45085">
    <property type="entry name" value="F21J9.14"/>
    <property type="match status" value="1"/>
</dbReference>
<comment type="caution">
    <text evidence="2">The sequence shown here is derived from an EMBL/GenBank/DDBJ whole genome shotgun (WGS) entry which is preliminary data.</text>
</comment>
<feature type="compositionally biased region" description="Low complexity" evidence="1">
    <location>
        <begin position="151"/>
        <end position="165"/>
    </location>
</feature>
<name>A0AAU9RIL8_THLAR</name>
<feature type="region of interest" description="Disordered" evidence="1">
    <location>
        <begin position="149"/>
        <end position="171"/>
    </location>
</feature>
<evidence type="ECO:0000313" key="3">
    <source>
        <dbReference type="Proteomes" id="UP000836841"/>
    </source>
</evidence>
<keyword evidence="3" id="KW-1185">Reference proteome</keyword>
<feature type="non-terminal residue" evidence="2">
    <location>
        <position position="1"/>
    </location>
</feature>
<dbReference type="Proteomes" id="UP000836841">
    <property type="component" value="Unassembled WGS sequence"/>
</dbReference>
<accession>A0AAU9RIL8</accession>
<evidence type="ECO:0000256" key="1">
    <source>
        <dbReference type="SAM" id="MobiDB-lite"/>
    </source>
</evidence>
<gene>
    <name evidence="2" type="ORF">TAV2_LOCUS4375</name>
</gene>
<proteinExistence type="predicted"/>
<reference evidence="2 3" key="1">
    <citation type="submission" date="2022-03" db="EMBL/GenBank/DDBJ databases">
        <authorList>
            <person name="Nunn A."/>
            <person name="Chopra R."/>
            <person name="Nunn A."/>
            <person name="Contreras Garrido A."/>
        </authorList>
    </citation>
    <scope>NUCLEOTIDE SEQUENCE [LARGE SCALE GENOMIC DNA]</scope>
</reference>
<dbReference type="AlphaFoldDB" id="A0AAU9RIL8"/>
<dbReference type="PANTHER" id="PTHR45085:SF2">
    <property type="entry name" value="F21J9.14"/>
    <property type="match status" value="1"/>
</dbReference>
<dbReference type="EMBL" id="CAJVSB020000071">
    <property type="protein sequence ID" value="CAH2041072.1"/>
    <property type="molecule type" value="Genomic_DNA"/>
</dbReference>
<organism evidence="2 3">
    <name type="scientific">Thlaspi arvense</name>
    <name type="common">Field penny-cress</name>
    <dbReference type="NCBI Taxonomy" id="13288"/>
    <lineage>
        <taxon>Eukaryota</taxon>
        <taxon>Viridiplantae</taxon>
        <taxon>Streptophyta</taxon>
        <taxon>Embryophyta</taxon>
        <taxon>Tracheophyta</taxon>
        <taxon>Spermatophyta</taxon>
        <taxon>Magnoliopsida</taxon>
        <taxon>eudicotyledons</taxon>
        <taxon>Gunneridae</taxon>
        <taxon>Pentapetalae</taxon>
        <taxon>rosids</taxon>
        <taxon>malvids</taxon>
        <taxon>Brassicales</taxon>
        <taxon>Brassicaceae</taxon>
        <taxon>Thlaspideae</taxon>
        <taxon>Thlaspi</taxon>
    </lineage>
</organism>
<protein>
    <submittedName>
        <fullName evidence="2">Uncharacterized protein</fullName>
    </submittedName>
</protein>